<dbReference type="EMBL" id="SRZC01000020">
    <property type="protein sequence ID" value="TGX81016.1"/>
    <property type="molecule type" value="Genomic_DNA"/>
</dbReference>
<proteinExistence type="predicted"/>
<name>A0AC61QNC2_9BACT</name>
<keyword evidence="2" id="KW-1185">Reference proteome</keyword>
<accession>A0AC61QNC2</accession>
<reference evidence="1" key="1">
    <citation type="submission" date="2019-04" db="EMBL/GenBank/DDBJ databases">
        <title>Microbes associate with the intestines of laboratory mice.</title>
        <authorList>
            <person name="Navarre W."/>
            <person name="Wong E."/>
            <person name="Huang K."/>
            <person name="Tropini C."/>
            <person name="Ng K."/>
            <person name="Yu B."/>
        </authorList>
    </citation>
    <scope>NUCLEOTIDE SEQUENCE</scope>
    <source>
        <strain evidence="1">NM73_A23</strain>
    </source>
</reference>
<evidence type="ECO:0000313" key="1">
    <source>
        <dbReference type="EMBL" id="TGX81016.1"/>
    </source>
</evidence>
<evidence type="ECO:0000313" key="2">
    <source>
        <dbReference type="Proteomes" id="UP000308886"/>
    </source>
</evidence>
<organism evidence="1 2">
    <name type="scientific">Palleniella muris</name>
    <dbReference type="NCBI Taxonomy" id="3038145"/>
    <lineage>
        <taxon>Bacteria</taxon>
        <taxon>Pseudomonadati</taxon>
        <taxon>Bacteroidota</taxon>
        <taxon>Bacteroidia</taxon>
        <taxon>Bacteroidales</taxon>
        <taxon>Prevotellaceae</taxon>
        <taxon>Palleniella</taxon>
    </lineage>
</organism>
<protein>
    <submittedName>
        <fullName evidence="1">Helix-turn-helix transcriptional regulator</fullName>
    </submittedName>
</protein>
<sequence>MSDTAKQLGRKLSAQEFSDSMLDNAADYYRGIARAYAETENVIAVLSDLRTNSSYVYYGKAANMLAIDTAKARRQIPTIWEEEIFRIVHPDDLHRKHLEELKFFDFVSSLPIDIRGEHYLQSHLRMLSKSGAYVTVRHRIFYFCNASKGSVRMALCLYNIAPGMRSATEIINSVTGETIDLTEHDCTDILSHREIEVLRLIEQGISSKQIASLLHRSVHTVNRHRQNIIEKLRVANSTEACKVAKDLGLL</sequence>
<gene>
    <name evidence="1" type="ORF">E5358_11620</name>
</gene>
<comment type="caution">
    <text evidence="1">The sequence shown here is derived from an EMBL/GenBank/DDBJ whole genome shotgun (WGS) entry which is preliminary data.</text>
</comment>
<dbReference type="Proteomes" id="UP000308886">
    <property type="component" value="Unassembled WGS sequence"/>
</dbReference>